<dbReference type="Proteomes" id="UP000051870">
    <property type="component" value="Unassembled WGS sequence"/>
</dbReference>
<evidence type="ECO:0008006" key="3">
    <source>
        <dbReference type="Google" id="ProtNLM"/>
    </source>
</evidence>
<dbReference type="EMBL" id="CYTW01000004">
    <property type="protein sequence ID" value="CUK08584.1"/>
    <property type="molecule type" value="Genomic_DNA"/>
</dbReference>
<dbReference type="STRING" id="1715693.PH7735_03264"/>
<keyword evidence="2" id="KW-1185">Reference proteome</keyword>
<dbReference type="AlphaFoldDB" id="A0A0P1IEI5"/>
<reference evidence="2" key="1">
    <citation type="submission" date="2015-09" db="EMBL/GenBank/DDBJ databases">
        <authorList>
            <person name="Rodrigo-Torres Lidia"/>
            <person name="Arahal R.David."/>
        </authorList>
    </citation>
    <scope>NUCLEOTIDE SEQUENCE [LARGE SCALE GENOMIC DNA]</scope>
    <source>
        <strain evidence="2">CECT 7735</strain>
    </source>
</reference>
<name>A0A0P1IEI5_9RHOB</name>
<protein>
    <recommendedName>
        <fullName evidence="3">Stf0 sulfotransferase</fullName>
    </recommendedName>
</protein>
<accession>A0A0P1IEI5</accession>
<sequence>MEKPRILFSSARFGAKYFLDIYSQLHPNDLVLGEIFRRQGDNIKVLSDLLKVEPADIKRMAAEQPVELWKRLKDTEKSPNLIALVYYYHQPRESELWAELAETAEIYHLYRSNLFSAYLSRKIAMDLGRWQRHKNEARIEIPERSLDVSTKEAEKYIRERENEIQWCREYFKDADYHEFCFEDITLSDGTCARRLKEEDPIGVNGSVSQAISSKYAPIKQISNADLVNNYSEVAHLDGVRYQIPGLKDMPILQH</sequence>
<gene>
    <name evidence="1" type="ORF">PH7735_03264</name>
</gene>
<evidence type="ECO:0000313" key="1">
    <source>
        <dbReference type="EMBL" id="CUK08584.1"/>
    </source>
</evidence>
<dbReference type="Gene3D" id="3.40.50.300">
    <property type="entry name" value="P-loop containing nucleotide triphosphate hydrolases"/>
    <property type="match status" value="1"/>
</dbReference>
<proteinExistence type="predicted"/>
<evidence type="ECO:0000313" key="2">
    <source>
        <dbReference type="Proteomes" id="UP000051870"/>
    </source>
</evidence>
<organism evidence="1 2">
    <name type="scientific">Shimia thalassica</name>
    <dbReference type="NCBI Taxonomy" id="1715693"/>
    <lineage>
        <taxon>Bacteria</taxon>
        <taxon>Pseudomonadati</taxon>
        <taxon>Pseudomonadota</taxon>
        <taxon>Alphaproteobacteria</taxon>
        <taxon>Rhodobacterales</taxon>
        <taxon>Roseobacteraceae</taxon>
    </lineage>
</organism>
<dbReference type="InterPro" id="IPR027417">
    <property type="entry name" value="P-loop_NTPase"/>
</dbReference>